<dbReference type="Gene3D" id="3.30.565.10">
    <property type="entry name" value="Histidine kinase-like ATPase, C-terminal domain"/>
    <property type="match status" value="1"/>
</dbReference>
<evidence type="ECO:0000313" key="1">
    <source>
        <dbReference type="EMBL" id="OAF70403.1"/>
    </source>
</evidence>
<dbReference type="AlphaFoldDB" id="A0A177B9S5"/>
<comment type="caution">
    <text evidence="1">The sequence shown here is derived from an EMBL/GenBank/DDBJ whole genome shotgun (WGS) entry which is preliminary data.</text>
</comment>
<reference evidence="1 2" key="1">
    <citation type="submission" date="2016-04" db="EMBL/GenBank/DDBJ databases">
        <title>The genome of Intoshia linei affirms orthonectids as highly simplified spiralians.</title>
        <authorList>
            <person name="Mikhailov K.V."/>
            <person name="Slusarev G.S."/>
            <person name="Nikitin M.A."/>
            <person name="Logacheva M.D."/>
            <person name="Penin A."/>
            <person name="Aleoshin V."/>
            <person name="Panchin Y.V."/>
        </authorList>
    </citation>
    <scope>NUCLEOTIDE SEQUENCE [LARGE SCALE GENOMIC DNA]</scope>
    <source>
        <strain evidence="1">Intl2013</strain>
        <tissue evidence="1">Whole animal</tissue>
    </source>
</reference>
<name>A0A177B9S5_9BILA</name>
<feature type="non-terminal residue" evidence="1">
    <location>
        <position position="34"/>
    </location>
</feature>
<dbReference type="EMBL" id="LWCA01000152">
    <property type="protein sequence ID" value="OAF70403.1"/>
    <property type="molecule type" value="Genomic_DNA"/>
</dbReference>
<gene>
    <name evidence="1" type="ORF">A3Q56_01862</name>
</gene>
<protein>
    <submittedName>
        <fullName evidence="1">Uncharacterized protein</fullName>
    </submittedName>
</protein>
<sequence>MASIKKLDQIVINKIAAGEIINRASNAVKEIIEN</sequence>
<accession>A0A177B9S5</accession>
<organism evidence="1 2">
    <name type="scientific">Intoshia linei</name>
    <dbReference type="NCBI Taxonomy" id="1819745"/>
    <lineage>
        <taxon>Eukaryota</taxon>
        <taxon>Metazoa</taxon>
        <taxon>Spiralia</taxon>
        <taxon>Lophotrochozoa</taxon>
        <taxon>Mesozoa</taxon>
        <taxon>Orthonectida</taxon>
        <taxon>Rhopaluridae</taxon>
        <taxon>Intoshia</taxon>
    </lineage>
</organism>
<dbReference type="InterPro" id="IPR036890">
    <property type="entry name" value="HATPase_C_sf"/>
</dbReference>
<keyword evidence="2" id="KW-1185">Reference proteome</keyword>
<dbReference type="Proteomes" id="UP000078046">
    <property type="component" value="Unassembled WGS sequence"/>
</dbReference>
<dbReference type="OrthoDB" id="10254304at2759"/>
<proteinExistence type="predicted"/>
<evidence type="ECO:0000313" key="2">
    <source>
        <dbReference type="Proteomes" id="UP000078046"/>
    </source>
</evidence>